<name>A0AAJ5X8R2_9SPHN</name>
<feature type="domain" description="HTH araC/xylS-type" evidence="4">
    <location>
        <begin position="212"/>
        <end position="313"/>
    </location>
</feature>
<reference evidence="5" key="1">
    <citation type="submission" date="2023-03" db="EMBL/GenBank/DDBJ databases">
        <title>Andean soil-derived lignocellulolytic bacterial consortium as a source of novel taxa and putative plastic-active enzymes.</title>
        <authorList>
            <person name="Diaz-Garcia L."/>
            <person name="Chuvochina M."/>
            <person name="Feuerriegel G."/>
            <person name="Bunk B."/>
            <person name="Sproer C."/>
            <person name="Streit W.R."/>
            <person name="Rodriguez L.M."/>
            <person name="Overmann J."/>
            <person name="Jimenez D.J."/>
        </authorList>
    </citation>
    <scope>NUCLEOTIDE SEQUENCE</scope>
    <source>
        <strain evidence="5">MAG 26</strain>
    </source>
</reference>
<keyword evidence="3" id="KW-0804">Transcription</keyword>
<dbReference type="Gene3D" id="1.10.10.60">
    <property type="entry name" value="Homeodomain-like"/>
    <property type="match status" value="1"/>
</dbReference>
<dbReference type="EMBL" id="CP119316">
    <property type="protein sequence ID" value="WEK48005.1"/>
    <property type="molecule type" value="Genomic_DNA"/>
</dbReference>
<dbReference type="Pfam" id="PF14525">
    <property type="entry name" value="AraC_binding_2"/>
    <property type="match status" value="1"/>
</dbReference>
<dbReference type="Pfam" id="PF12833">
    <property type="entry name" value="HTH_18"/>
    <property type="match status" value="1"/>
</dbReference>
<dbReference type="InterPro" id="IPR009057">
    <property type="entry name" value="Homeodomain-like_sf"/>
</dbReference>
<organism evidence="5 6">
    <name type="scientific">Candidatus Andeanibacterium colombiense</name>
    <dbReference type="NCBI Taxonomy" id="3121345"/>
    <lineage>
        <taxon>Bacteria</taxon>
        <taxon>Pseudomonadati</taxon>
        <taxon>Pseudomonadota</taxon>
        <taxon>Alphaproteobacteria</taxon>
        <taxon>Sphingomonadales</taxon>
        <taxon>Sphingomonadaceae</taxon>
        <taxon>Candidatus Andeanibacterium</taxon>
    </lineage>
</organism>
<dbReference type="InterPro" id="IPR035418">
    <property type="entry name" value="AraC-bd_2"/>
</dbReference>
<dbReference type="PANTHER" id="PTHR43280">
    <property type="entry name" value="ARAC-FAMILY TRANSCRIPTIONAL REGULATOR"/>
    <property type="match status" value="1"/>
</dbReference>
<keyword evidence="2" id="KW-0238">DNA-binding</keyword>
<gene>
    <name evidence="5" type="ORF">P0Y56_06830</name>
</gene>
<dbReference type="GO" id="GO:0003700">
    <property type="term" value="F:DNA-binding transcription factor activity"/>
    <property type="evidence" value="ECO:0007669"/>
    <property type="project" value="InterPro"/>
</dbReference>
<dbReference type="KEGG" id="acob:P0Y56_06830"/>
<evidence type="ECO:0000313" key="5">
    <source>
        <dbReference type="EMBL" id="WEK48005.1"/>
    </source>
</evidence>
<protein>
    <submittedName>
        <fullName evidence="5">AraC family transcriptional regulator</fullName>
    </submittedName>
</protein>
<evidence type="ECO:0000256" key="2">
    <source>
        <dbReference type="ARBA" id="ARBA00023125"/>
    </source>
</evidence>
<proteinExistence type="predicted"/>
<dbReference type="InterPro" id="IPR018060">
    <property type="entry name" value="HTH_AraC"/>
</dbReference>
<dbReference type="Proteomes" id="UP001218362">
    <property type="component" value="Chromosome"/>
</dbReference>
<dbReference type="AlphaFoldDB" id="A0AAJ5X8R2"/>
<dbReference type="SMART" id="SM00342">
    <property type="entry name" value="HTH_ARAC"/>
    <property type="match status" value="1"/>
</dbReference>
<dbReference type="PANTHER" id="PTHR43280:SF31">
    <property type="entry name" value="TRANSCRIPTIONAL REGULATORY PROTEIN"/>
    <property type="match status" value="1"/>
</dbReference>
<evidence type="ECO:0000313" key="6">
    <source>
        <dbReference type="Proteomes" id="UP001218362"/>
    </source>
</evidence>
<dbReference type="GO" id="GO:0043565">
    <property type="term" value="F:sequence-specific DNA binding"/>
    <property type="evidence" value="ECO:0007669"/>
    <property type="project" value="InterPro"/>
</dbReference>
<evidence type="ECO:0000256" key="3">
    <source>
        <dbReference type="ARBA" id="ARBA00023163"/>
    </source>
</evidence>
<sequence length="314" mass="35357">MPHRDWAWTSDGLGPSEAVEGWPDVFVRRQETPIEVEVYEAERFDAFLISRGIGQLRMLHMRAPAQKVVHPEVDPEPDPGDHLVHLIYAIEGSFTGRDHQRNFTVEAGEFALLDNSHFFELDCTAHEAIDLIVPLRWLEQHVPDPLTLLSQPMSMRDGWAPPLGTLLETIARQGENCPMPLPLVAEQLGNLIAFAVGVREPTASRTSARLAQQIMRRIEGDCADPELSPEMVASELGISKRYLQSLLANSGTSFVRELNAVRLDKANILLTDPRTRDLPVAEIAFRCGFLDPGYFGRQFRKRFNATPRGWRSMN</sequence>
<accession>A0AAJ5X8R2</accession>
<evidence type="ECO:0000259" key="4">
    <source>
        <dbReference type="PROSITE" id="PS01124"/>
    </source>
</evidence>
<keyword evidence="1" id="KW-0805">Transcription regulation</keyword>
<dbReference type="PRINTS" id="PR00032">
    <property type="entry name" value="HTHARAC"/>
</dbReference>
<dbReference type="SUPFAM" id="SSF46689">
    <property type="entry name" value="Homeodomain-like"/>
    <property type="match status" value="1"/>
</dbReference>
<evidence type="ECO:0000256" key="1">
    <source>
        <dbReference type="ARBA" id="ARBA00023015"/>
    </source>
</evidence>
<dbReference type="InterPro" id="IPR020449">
    <property type="entry name" value="Tscrpt_reg_AraC-type_HTH"/>
</dbReference>
<dbReference type="PROSITE" id="PS01124">
    <property type="entry name" value="HTH_ARAC_FAMILY_2"/>
    <property type="match status" value="1"/>
</dbReference>